<reference evidence="2" key="1">
    <citation type="submission" date="2020-11" db="EMBL/GenBank/DDBJ databases">
        <title>Sequencing the genomes of 1000 actinobacteria strains.</title>
        <authorList>
            <person name="Klenk H.-P."/>
        </authorList>
    </citation>
    <scope>NUCLEOTIDE SEQUENCE</scope>
    <source>
        <strain evidence="2">DSM 43175</strain>
    </source>
</reference>
<accession>A0A931DP75</accession>
<feature type="transmembrane region" description="Helical" evidence="1">
    <location>
        <begin position="31"/>
        <end position="49"/>
    </location>
</feature>
<evidence type="ECO:0000313" key="3">
    <source>
        <dbReference type="Proteomes" id="UP000614047"/>
    </source>
</evidence>
<evidence type="ECO:0000313" key="2">
    <source>
        <dbReference type="EMBL" id="MBG6091226.1"/>
    </source>
</evidence>
<name>A0A931DP75_9ACTN</name>
<dbReference type="EMBL" id="JADOUA010000001">
    <property type="protein sequence ID" value="MBG6091226.1"/>
    <property type="molecule type" value="Genomic_DNA"/>
</dbReference>
<keyword evidence="1" id="KW-0472">Membrane</keyword>
<dbReference type="AlphaFoldDB" id="A0A931DP75"/>
<keyword evidence="3" id="KW-1185">Reference proteome</keyword>
<protein>
    <submittedName>
        <fullName evidence="2">Uncharacterized protein</fullName>
    </submittedName>
</protein>
<keyword evidence="1" id="KW-0812">Transmembrane</keyword>
<keyword evidence="1" id="KW-1133">Transmembrane helix</keyword>
<evidence type="ECO:0000256" key="1">
    <source>
        <dbReference type="SAM" id="Phobius"/>
    </source>
</evidence>
<sequence>MIVLAMSMDVAALLILGCARFLPPGRWSRTGLIMIAVSLALLSISVWLASGS</sequence>
<organism evidence="2 3">
    <name type="scientific">Actinomadura viridis</name>
    <dbReference type="NCBI Taxonomy" id="58110"/>
    <lineage>
        <taxon>Bacteria</taxon>
        <taxon>Bacillati</taxon>
        <taxon>Actinomycetota</taxon>
        <taxon>Actinomycetes</taxon>
        <taxon>Streptosporangiales</taxon>
        <taxon>Thermomonosporaceae</taxon>
        <taxon>Actinomadura</taxon>
    </lineage>
</organism>
<gene>
    <name evidence="2" type="ORF">IW256_005339</name>
</gene>
<dbReference type="RefSeq" id="WP_197013569.1">
    <property type="nucleotide sequence ID" value="NZ_BAABES010000001.1"/>
</dbReference>
<comment type="caution">
    <text evidence="2">The sequence shown here is derived from an EMBL/GenBank/DDBJ whole genome shotgun (WGS) entry which is preliminary data.</text>
</comment>
<proteinExistence type="predicted"/>
<dbReference type="Proteomes" id="UP000614047">
    <property type="component" value="Unassembled WGS sequence"/>
</dbReference>